<evidence type="ECO:0000256" key="1">
    <source>
        <dbReference type="SAM" id="Phobius"/>
    </source>
</evidence>
<keyword evidence="1" id="KW-1133">Transmembrane helix</keyword>
<keyword evidence="1" id="KW-0472">Membrane</keyword>
<accession>A0A2Z5A4E9</accession>
<name>A0A2Z5A4E9_9PSED</name>
<keyword evidence="1" id="KW-0812">Transmembrane</keyword>
<evidence type="ECO:0000313" key="2">
    <source>
        <dbReference type="EMBL" id="AXA65427.1"/>
    </source>
</evidence>
<reference evidence="2 3" key="1">
    <citation type="submission" date="2017-06" db="EMBL/GenBank/DDBJ databases">
        <title>Evolution towards high GC content and high-temperature stress adaptation in endophytic Pseudomonas oryzihabitans impacted its plant-growth promoting traits.</title>
        <authorList>
            <person name="Nascimento F.X."/>
        </authorList>
    </citation>
    <scope>NUCLEOTIDE SEQUENCE [LARGE SCALE GENOMIC DNA]</scope>
    <source>
        <strain evidence="2 3">MS8</strain>
    </source>
</reference>
<proteinExistence type="predicted"/>
<protein>
    <submittedName>
        <fullName evidence="2">Uncharacterized protein</fullName>
    </submittedName>
</protein>
<dbReference type="EMBL" id="CP022198">
    <property type="protein sequence ID" value="AXA65427.1"/>
    <property type="molecule type" value="Genomic_DNA"/>
</dbReference>
<evidence type="ECO:0000313" key="3">
    <source>
        <dbReference type="Proteomes" id="UP000250579"/>
    </source>
</evidence>
<gene>
    <name evidence="2" type="ORF">CE139_06255</name>
</gene>
<dbReference type="AlphaFoldDB" id="A0A2Z5A4E9"/>
<feature type="transmembrane region" description="Helical" evidence="1">
    <location>
        <begin position="50"/>
        <end position="69"/>
    </location>
</feature>
<dbReference type="Proteomes" id="UP000250579">
    <property type="component" value="Chromosome"/>
</dbReference>
<dbReference type="RefSeq" id="WP_208693979.1">
    <property type="nucleotide sequence ID" value="NZ_CP022198.1"/>
</dbReference>
<feature type="transmembrane region" description="Helical" evidence="1">
    <location>
        <begin position="12"/>
        <end position="38"/>
    </location>
</feature>
<sequence>MRLIWELIRVVWAVGCLPIGALLLVVLVLTGFNLPFFLGFSNSENPAIRWLFWVLFMYFVGGGWFFWKVNEIYGKKLRRIADRYRSTQFEPQVEVFAKINDAYLGIDPLNNKFLAYPVNGGGHFFKLNEIKSWRILPVGKRNYRLELLTTNLSIPSFGLALKPWEVVDTEARLQMLLGN</sequence>
<organism evidence="2 3">
    <name type="scientific">Pseudomonas oryzihabitans</name>
    <dbReference type="NCBI Taxonomy" id="47885"/>
    <lineage>
        <taxon>Bacteria</taxon>
        <taxon>Pseudomonadati</taxon>
        <taxon>Pseudomonadota</taxon>
        <taxon>Gammaproteobacteria</taxon>
        <taxon>Pseudomonadales</taxon>
        <taxon>Pseudomonadaceae</taxon>
        <taxon>Pseudomonas</taxon>
    </lineage>
</organism>